<dbReference type="KEGG" id="xbv:XBW1_1269"/>
<name>A0A0B6X643_XENBV</name>
<proteinExistence type="predicted"/>
<dbReference type="Proteomes" id="UP000032930">
    <property type="component" value="Chromosome"/>
</dbReference>
<sequence length="87" mass="9090">MTGKAVILLNDITDHGGKVITSIGGYTYQGISVAGESDLVTCPKCKGKFPIIEGSKSLKSQGKLIVQEGMQTACSAKLIASQKDFLA</sequence>
<evidence type="ECO:0000313" key="1">
    <source>
        <dbReference type="EMBL" id="CDM88626.1"/>
    </source>
</evidence>
<organism evidence="1 2">
    <name type="scientific">Xenorhabdus bovienii</name>
    <name type="common">Xenorhabdus nematophila subsp. bovienii</name>
    <dbReference type="NCBI Taxonomy" id="40576"/>
    <lineage>
        <taxon>Bacteria</taxon>
        <taxon>Pseudomonadati</taxon>
        <taxon>Pseudomonadota</taxon>
        <taxon>Gammaproteobacteria</taxon>
        <taxon>Enterobacterales</taxon>
        <taxon>Morganellaceae</taxon>
        <taxon>Xenorhabdus</taxon>
    </lineage>
</organism>
<evidence type="ECO:0000313" key="2">
    <source>
        <dbReference type="Proteomes" id="UP000032930"/>
    </source>
</evidence>
<dbReference type="Gene3D" id="2.60.200.60">
    <property type="match status" value="1"/>
</dbReference>
<protein>
    <recommendedName>
        <fullName evidence="3">PAAR domain-containing protein</fullName>
    </recommendedName>
</protein>
<dbReference type="Pfam" id="PF05488">
    <property type="entry name" value="PAAR_motif"/>
    <property type="match status" value="1"/>
</dbReference>
<dbReference type="InterPro" id="IPR008727">
    <property type="entry name" value="PAAR_motif"/>
</dbReference>
<evidence type="ECO:0008006" key="3">
    <source>
        <dbReference type="Google" id="ProtNLM"/>
    </source>
</evidence>
<gene>
    <name evidence="1" type="ORF">XBW1_1269</name>
</gene>
<accession>A0A0B6X643</accession>
<dbReference type="RefSeq" id="WP_052725997.1">
    <property type="nucleotide sequence ID" value="NZ_CAWMEF010000001.1"/>
</dbReference>
<dbReference type="AlphaFoldDB" id="A0A0B6X643"/>
<dbReference type="CDD" id="cd14744">
    <property type="entry name" value="PAAR_CT_2"/>
    <property type="match status" value="1"/>
</dbReference>
<reference evidence="1 2" key="1">
    <citation type="submission" date="2014-02" db="EMBL/GenBank/DDBJ databases">
        <authorList>
            <person name="Genoscope - CEA"/>
        </authorList>
    </citation>
    <scope>NUCLEOTIDE SEQUENCE [LARGE SCALE GENOMIC DNA]</scope>
    <source>
        <strain evidence="1 2">CS03</strain>
    </source>
</reference>
<dbReference type="EMBL" id="FO818637">
    <property type="protein sequence ID" value="CDM88626.1"/>
    <property type="molecule type" value="Genomic_DNA"/>
</dbReference>